<gene>
    <name evidence="6" type="ORF">C2L65_39445</name>
</gene>
<feature type="transmembrane region" description="Helical" evidence="4">
    <location>
        <begin position="389"/>
        <end position="410"/>
    </location>
</feature>
<name>A0A2I8F137_9BURK</name>
<keyword evidence="3 4" id="KW-0472">Membrane</keyword>
<feature type="transmembrane region" description="Helical" evidence="4">
    <location>
        <begin position="178"/>
        <end position="197"/>
    </location>
</feature>
<dbReference type="GO" id="GO:0022857">
    <property type="term" value="F:transmembrane transporter activity"/>
    <property type="evidence" value="ECO:0007669"/>
    <property type="project" value="InterPro"/>
</dbReference>
<feature type="transmembrane region" description="Helical" evidence="4">
    <location>
        <begin position="154"/>
        <end position="172"/>
    </location>
</feature>
<evidence type="ECO:0000256" key="4">
    <source>
        <dbReference type="SAM" id="Phobius"/>
    </source>
</evidence>
<feature type="transmembrane region" description="Helical" evidence="4">
    <location>
        <begin position="88"/>
        <end position="109"/>
    </location>
</feature>
<reference evidence="6 7" key="1">
    <citation type="submission" date="2018-01" db="EMBL/GenBank/DDBJ databases">
        <title>Species boundaries and ecological features among Paraburkholderia terrae DSMZ17804T, P. hospita DSMZ17164T and P. caribensis DSMZ13236T.</title>
        <authorList>
            <person name="Pratama A.A."/>
        </authorList>
    </citation>
    <scope>NUCLEOTIDE SEQUENCE [LARGE SCALE GENOMIC DNA]</scope>
    <source>
        <strain evidence="6 7">DSM 17804</strain>
    </source>
</reference>
<dbReference type="PROSITE" id="PS50850">
    <property type="entry name" value="MFS"/>
    <property type="match status" value="1"/>
</dbReference>
<proteinExistence type="predicted"/>
<dbReference type="Pfam" id="PF07690">
    <property type="entry name" value="MFS_1"/>
    <property type="match status" value="1"/>
</dbReference>
<feature type="transmembrane region" description="Helical" evidence="4">
    <location>
        <begin position="360"/>
        <end position="383"/>
    </location>
</feature>
<dbReference type="Gene3D" id="1.20.1250.20">
    <property type="entry name" value="MFS general substrate transporter like domains"/>
    <property type="match status" value="2"/>
</dbReference>
<feature type="transmembrane region" description="Helical" evidence="4">
    <location>
        <begin position="236"/>
        <end position="256"/>
    </location>
</feature>
<feature type="transmembrane region" description="Helical" evidence="4">
    <location>
        <begin position="327"/>
        <end position="348"/>
    </location>
</feature>
<dbReference type="SUPFAM" id="SSF103473">
    <property type="entry name" value="MFS general substrate transporter"/>
    <property type="match status" value="1"/>
</dbReference>
<feature type="domain" description="Major facilitator superfamily (MFS) profile" evidence="5">
    <location>
        <begin position="233"/>
        <end position="437"/>
    </location>
</feature>
<evidence type="ECO:0000313" key="6">
    <source>
        <dbReference type="EMBL" id="AUT65597.1"/>
    </source>
</evidence>
<dbReference type="InterPro" id="IPR011701">
    <property type="entry name" value="MFS"/>
</dbReference>
<accession>A0A2I8F137</accession>
<keyword evidence="2 4" id="KW-1133">Transmembrane helix</keyword>
<dbReference type="KEGG" id="pter:C2L65_39445"/>
<dbReference type="EMBL" id="CP026113">
    <property type="protein sequence ID" value="AUT65597.1"/>
    <property type="molecule type" value="Genomic_DNA"/>
</dbReference>
<dbReference type="AlphaFoldDB" id="A0A2I8F137"/>
<dbReference type="PANTHER" id="PTHR23539">
    <property type="entry name" value="MFS TRANSPORTER"/>
    <property type="match status" value="1"/>
</dbReference>
<dbReference type="PANTHER" id="PTHR23539:SF1">
    <property type="entry name" value="MAJOR FACILITATOR SUPERFAMILY (MFS) PROFILE DOMAIN-CONTAINING PROTEIN"/>
    <property type="match status" value="1"/>
</dbReference>
<dbReference type="InterPro" id="IPR036259">
    <property type="entry name" value="MFS_trans_sf"/>
</dbReference>
<evidence type="ECO:0000259" key="5">
    <source>
        <dbReference type="PROSITE" id="PS50850"/>
    </source>
</evidence>
<evidence type="ECO:0000313" key="7">
    <source>
        <dbReference type="Proteomes" id="UP000243502"/>
    </source>
</evidence>
<keyword evidence="1 4" id="KW-0812">Transmembrane</keyword>
<dbReference type="OrthoDB" id="9812574at2"/>
<feature type="transmembrane region" description="Helical" evidence="4">
    <location>
        <begin position="268"/>
        <end position="290"/>
    </location>
</feature>
<sequence>MTAPCPSPSQAADETRMPSSRSLRGIDALSFLMADVRDGLGPFLSVFLKGNQNWPSGQIGVVMAASGVAAALAQIPAGLLVDSVRAKRLILATAALCVAAGCLFIARFPMFRAVLAVQIAIGLASAVIAPCLAALSLGLVGHRRMPSRVSRNESLNHAGNFVAAVLAGGLGQFVGVLWLFYLVCLFSLGSAAAVLLIRPHEVDHETARGGEQHVDAGQPARPLPLREFWRRKTVRVFLVAVVLFHFGNAAMLPLAGQLLAKTHPGADVIALSACVIAAQFVMVFVAMAVGHGMRRGIGRKPIFLVAFAVLPVRGLLFSLTANPYAVVGIQLLDGIAAGIFGVIAIVIASDITQGTGRFNVAQGATSLAVGIGAALSQVTGGFVAERFGFAMSFIVLSGVAGFALLFFLLCMPETGGKLATADAGPDATSNASTRAIE</sequence>
<dbReference type="Proteomes" id="UP000243502">
    <property type="component" value="Chromosome 3"/>
</dbReference>
<evidence type="ECO:0000256" key="2">
    <source>
        <dbReference type="ARBA" id="ARBA00022989"/>
    </source>
</evidence>
<feature type="transmembrane region" description="Helical" evidence="4">
    <location>
        <begin position="302"/>
        <end position="321"/>
    </location>
</feature>
<dbReference type="CDD" id="cd06174">
    <property type="entry name" value="MFS"/>
    <property type="match status" value="1"/>
</dbReference>
<organism evidence="6 7">
    <name type="scientific">Paraburkholderia terrae</name>
    <dbReference type="NCBI Taxonomy" id="311230"/>
    <lineage>
        <taxon>Bacteria</taxon>
        <taxon>Pseudomonadati</taxon>
        <taxon>Pseudomonadota</taxon>
        <taxon>Betaproteobacteria</taxon>
        <taxon>Burkholderiales</taxon>
        <taxon>Burkholderiaceae</taxon>
        <taxon>Paraburkholderia</taxon>
    </lineage>
</organism>
<evidence type="ECO:0000256" key="1">
    <source>
        <dbReference type="ARBA" id="ARBA00022692"/>
    </source>
</evidence>
<protein>
    <submittedName>
        <fullName evidence="6">MFS transporter</fullName>
    </submittedName>
</protein>
<feature type="transmembrane region" description="Helical" evidence="4">
    <location>
        <begin position="59"/>
        <end position="81"/>
    </location>
</feature>
<dbReference type="InterPro" id="IPR020846">
    <property type="entry name" value="MFS_dom"/>
</dbReference>
<feature type="transmembrane region" description="Helical" evidence="4">
    <location>
        <begin position="115"/>
        <end position="142"/>
    </location>
</feature>
<evidence type="ECO:0000256" key="3">
    <source>
        <dbReference type="ARBA" id="ARBA00023136"/>
    </source>
</evidence>